<sequence>MTQRLRATLLLQPSDINPSQSGWEVVGVMNPAVTIQGNDAVMLARVAETTLEQRHGWTPLPRWGCDSTATVDWVCDEDLQKIDARVVMVSKTGNLRLTSVSHFQAWRRSLEPEGRWKAVALVLPSGATEDYGIEDPRITKIDDTYWITYVSVSKFGACTALMSSRDLIAFERHGIIFPSENKDVVLFPEKIDGELVALHRPNPRSQFSRPQIWIARSSNMIDWGRHEPLFCGSESWEGDRVGSGPPPILIDEGWLLLYHGSESSTVAGKVGRYTAGAILLDRYDPSRVIARSQRPIMVPTADFETCGFVPNVVFPTAMFLQGDVLQVYYGAADRCVGMAEFSKQAVLESMAPRTQSLI</sequence>
<dbReference type="Pfam" id="PF04041">
    <property type="entry name" value="Glyco_hydro_130"/>
    <property type="match status" value="1"/>
</dbReference>
<dbReference type="InterPro" id="IPR007184">
    <property type="entry name" value="Mannoside_phosphorylase"/>
</dbReference>
<evidence type="ECO:0000313" key="5">
    <source>
        <dbReference type="Proteomes" id="UP000315082"/>
    </source>
</evidence>
<keyword evidence="1 4" id="KW-0328">Glycosyltransferase</keyword>
<organism evidence="4 5">
    <name type="scientific">Rosistilla carotiformis</name>
    <dbReference type="NCBI Taxonomy" id="2528017"/>
    <lineage>
        <taxon>Bacteria</taxon>
        <taxon>Pseudomonadati</taxon>
        <taxon>Planctomycetota</taxon>
        <taxon>Planctomycetia</taxon>
        <taxon>Pirellulales</taxon>
        <taxon>Pirellulaceae</taxon>
        <taxon>Rosistilla</taxon>
    </lineage>
</organism>
<dbReference type="InterPro" id="IPR023296">
    <property type="entry name" value="Glyco_hydro_beta-prop_sf"/>
</dbReference>
<dbReference type="Proteomes" id="UP000315082">
    <property type="component" value="Chromosome"/>
</dbReference>
<dbReference type="AlphaFoldDB" id="A0A518K207"/>
<dbReference type="KEGG" id="rcf:Poly24_55400"/>
<proteinExistence type="inferred from homology"/>
<dbReference type="SUPFAM" id="SSF75005">
    <property type="entry name" value="Arabinanase/levansucrase/invertase"/>
    <property type="match status" value="1"/>
</dbReference>
<name>A0A518K207_9BACT</name>
<dbReference type="EC" id="2.4.1.-" evidence="4"/>
<dbReference type="RefSeq" id="WP_145102495.1">
    <property type="nucleotide sequence ID" value="NZ_CP036348.1"/>
</dbReference>
<evidence type="ECO:0000256" key="1">
    <source>
        <dbReference type="ARBA" id="ARBA00022676"/>
    </source>
</evidence>
<dbReference type="EMBL" id="CP036348">
    <property type="protein sequence ID" value="QDV71800.1"/>
    <property type="molecule type" value="Genomic_DNA"/>
</dbReference>
<evidence type="ECO:0000256" key="2">
    <source>
        <dbReference type="ARBA" id="ARBA00022679"/>
    </source>
</evidence>
<dbReference type="PANTHER" id="PTHR34106:SF5">
    <property type="entry name" value="GLYCOSIDASE"/>
    <property type="match status" value="1"/>
</dbReference>
<keyword evidence="2 4" id="KW-0808">Transferase</keyword>
<comment type="similarity">
    <text evidence="3">Belongs to the glycosyl hydrolase 130 family.</text>
</comment>
<evidence type="ECO:0000313" key="4">
    <source>
        <dbReference type="EMBL" id="QDV71800.1"/>
    </source>
</evidence>
<dbReference type="OrthoDB" id="9759709at2"/>
<reference evidence="4 5" key="1">
    <citation type="submission" date="2019-02" db="EMBL/GenBank/DDBJ databases">
        <title>Deep-cultivation of Planctomycetes and their phenomic and genomic characterization uncovers novel biology.</title>
        <authorList>
            <person name="Wiegand S."/>
            <person name="Jogler M."/>
            <person name="Boedeker C."/>
            <person name="Pinto D."/>
            <person name="Vollmers J."/>
            <person name="Rivas-Marin E."/>
            <person name="Kohn T."/>
            <person name="Peeters S.H."/>
            <person name="Heuer A."/>
            <person name="Rast P."/>
            <person name="Oberbeckmann S."/>
            <person name="Bunk B."/>
            <person name="Jeske O."/>
            <person name="Meyerdierks A."/>
            <person name="Storesund J.E."/>
            <person name="Kallscheuer N."/>
            <person name="Luecker S."/>
            <person name="Lage O.M."/>
            <person name="Pohl T."/>
            <person name="Merkel B.J."/>
            <person name="Hornburger P."/>
            <person name="Mueller R.-W."/>
            <person name="Bruemmer F."/>
            <person name="Labrenz M."/>
            <person name="Spormann A.M."/>
            <person name="Op den Camp H."/>
            <person name="Overmann J."/>
            <person name="Amann R."/>
            <person name="Jetten M.S.M."/>
            <person name="Mascher T."/>
            <person name="Medema M.H."/>
            <person name="Devos D.P."/>
            <person name="Kaster A.-K."/>
            <person name="Ovreas L."/>
            <person name="Rohde M."/>
            <person name="Galperin M.Y."/>
            <person name="Jogler C."/>
        </authorList>
    </citation>
    <scope>NUCLEOTIDE SEQUENCE [LARGE SCALE GENOMIC DNA]</scope>
    <source>
        <strain evidence="4 5">Poly24</strain>
    </source>
</reference>
<accession>A0A518K207</accession>
<evidence type="ECO:0000256" key="3">
    <source>
        <dbReference type="ARBA" id="ARBA00024356"/>
    </source>
</evidence>
<gene>
    <name evidence="4" type="ORF">Poly24_55400</name>
</gene>
<dbReference type="CDD" id="cd18612">
    <property type="entry name" value="GH130_Lin0857-like"/>
    <property type="match status" value="1"/>
</dbReference>
<dbReference type="Gene3D" id="2.115.10.20">
    <property type="entry name" value="Glycosyl hydrolase domain, family 43"/>
    <property type="match status" value="1"/>
</dbReference>
<dbReference type="PANTHER" id="PTHR34106">
    <property type="entry name" value="GLYCOSIDASE"/>
    <property type="match status" value="1"/>
</dbReference>
<protein>
    <submittedName>
        <fullName evidence="4">Beta-1,4-mannooligosaccharide phosphorylase</fullName>
        <ecNumber evidence="4">2.4.1.-</ecNumber>
    </submittedName>
</protein>
<dbReference type="PIRSF" id="PIRSF016202">
    <property type="entry name" value="PH1107"/>
    <property type="match status" value="1"/>
</dbReference>
<dbReference type="GO" id="GO:0016757">
    <property type="term" value="F:glycosyltransferase activity"/>
    <property type="evidence" value="ECO:0007669"/>
    <property type="project" value="UniProtKB-KW"/>
</dbReference>
<keyword evidence="5" id="KW-1185">Reference proteome</keyword>